<dbReference type="EMBL" id="QXFU01009374">
    <property type="protein sequence ID" value="KAE8955013.1"/>
    <property type="molecule type" value="Genomic_DNA"/>
</dbReference>
<evidence type="ECO:0000313" key="1">
    <source>
        <dbReference type="EMBL" id="KAE8955013.1"/>
    </source>
</evidence>
<reference evidence="1 2" key="1">
    <citation type="submission" date="2018-09" db="EMBL/GenBank/DDBJ databases">
        <title>Genomic investigation of the strawberry pathogen Phytophthora fragariae indicates pathogenicity is determined by transcriptional variation in three key races.</title>
        <authorList>
            <person name="Adams T.M."/>
            <person name="Armitage A.D."/>
            <person name="Sobczyk M.K."/>
            <person name="Bates H.J."/>
            <person name="Dunwell J.M."/>
            <person name="Nellist C.F."/>
            <person name="Harrison R.J."/>
        </authorList>
    </citation>
    <scope>NUCLEOTIDE SEQUENCE [LARGE SCALE GENOMIC DNA]</scope>
    <source>
        <strain evidence="1 2">SCRP324</strain>
    </source>
</reference>
<proteinExistence type="predicted"/>
<gene>
    <name evidence="1" type="ORF">PR002_g31915</name>
</gene>
<evidence type="ECO:0000313" key="2">
    <source>
        <dbReference type="Proteomes" id="UP000435112"/>
    </source>
</evidence>
<dbReference type="Proteomes" id="UP000435112">
    <property type="component" value="Unassembled WGS sequence"/>
</dbReference>
<name>A0A6A3GD58_9STRA</name>
<accession>A0A6A3GD58</accession>
<protein>
    <submittedName>
        <fullName evidence="1">Uncharacterized protein</fullName>
    </submittedName>
</protein>
<sequence length="55" mass="5677">MTGLAAAVAGQLATVARTVVAEAWTTCSRGRPRPRLGFDGINLHGLGRGGSSVRR</sequence>
<comment type="caution">
    <text evidence="1">The sequence shown here is derived from an EMBL/GenBank/DDBJ whole genome shotgun (WGS) entry which is preliminary data.</text>
</comment>
<organism evidence="1 2">
    <name type="scientific">Phytophthora rubi</name>
    <dbReference type="NCBI Taxonomy" id="129364"/>
    <lineage>
        <taxon>Eukaryota</taxon>
        <taxon>Sar</taxon>
        <taxon>Stramenopiles</taxon>
        <taxon>Oomycota</taxon>
        <taxon>Peronosporomycetes</taxon>
        <taxon>Peronosporales</taxon>
        <taxon>Peronosporaceae</taxon>
        <taxon>Phytophthora</taxon>
    </lineage>
</organism>
<dbReference type="AlphaFoldDB" id="A0A6A3GD58"/>